<keyword evidence="2" id="KW-1185">Reference proteome</keyword>
<name>A0A401FHY3_9LACO</name>
<accession>A0A401FHY3</accession>
<dbReference type="GO" id="GO:0016301">
    <property type="term" value="F:kinase activity"/>
    <property type="evidence" value="ECO:0007669"/>
    <property type="project" value="UniProtKB-KW"/>
</dbReference>
<sequence length="66" mass="7870">MLIFDAAVVYWRLIRRYHQMELRHIISELHYIANGHLDHRINFNSSGSTQSVVDSVTPWWIVLLLH</sequence>
<dbReference type="AlphaFoldDB" id="A0A401FHY3"/>
<evidence type="ECO:0000313" key="1">
    <source>
        <dbReference type="EMBL" id="GAY71985.1"/>
    </source>
</evidence>
<dbReference type="Proteomes" id="UP000286974">
    <property type="component" value="Unassembled WGS sequence"/>
</dbReference>
<keyword evidence="1" id="KW-0418">Kinase</keyword>
<evidence type="ECO:0000313" key="2">
    <source>
        <dbReference type="Proteomes" id="UP000286974"/>
    </source>
</evidence>
<protein>
    <submittedName>
        <fullName evidence="1">Sensor histidine kinase</fullName>
    </submittedName>
</protein>
<dbReference type="EMBL" id="BEXA01000001">
    <property type="protein sequence ID" value="GAY71985.1"/>
    <property type="molecule type" value="Genomic_DNA"/>
</dbReference>
<proteinExistence type="predicted"/>
<organism evidence="1 2">
    <name type="scientific">Lentilactobacillus kosonis</name>
    <dbReference type="NCBI Taxonomy" id="2810561"/>
    <lineage>
        <taxon>Bacteria</taxon>
        <taxon>Bacillati</taxon>
        <taxon>Bacillota</taxon>
        <taxon>Bacilli</taxon>
        <taxon>Lactobacillales</taxon>
        <taxon>Lactobacillaceae</taxon>
        <taxon>Lentilactobacillus</taxon>
    </lineage>
</organism>
<gene>
    <name evidence="1" type="ORF">NBRC111893_131</name>
</gene>
<comment type="caution">
    <text evidence="1">The sequence shown here is derived from an EMBL/GenBank/DDBJ whole genome shotgun (WGS) entry which is preliminary data.</text>
</comment>
<reference evidence="1 2" key="1">
    <citation type="submission" date="2017-11" db="EMBL/GenBank/DDBJ databases">
        <title>Draft Genome Sequence of Lactobacillus curieae NBRC 111893 isolated from Koso, a Japanese sugar-Vegetable Fermented Beverage.</title>
        <authorList>
            <person name="Chiou T.Y."/>
            <person name="Oshima K."/>
            <person name="Suda W."/>
            <person name="Hattori M."/>
            <person name="Takahashi T."/>
        </authorList>
    </citation>
    <scope>NUCLEOTIDE SEQUENCE [LARGE SCALE GENOMIC DNA]</scope>
    <source>
        <strain evidence="1 2">NBRC111893</strain>
    </source>
</reference>
<keyword evidence="1" id="KW-0808">Transferase</keyword>